<gene>
    <name evidence="7" type="ORF">BC751_2939</name>
</gene>
<feature type="transmembrane region" description="Helical" evidence="6">
    <location>
        <begin position="76"/>
        <end position="98"/>
    </location>
</feature>
<dbReference type="AlphaFoldDB" id="A0A4Q7PAN4"/>
<keyword evidence="5 6" id="KW-0472">Membrane</keyword>
<evidence type="ECO:0000256" key="2">
    <source>
        <dbReference type="ARBA" id="ARBA00022475"/>
    </source>
</evidence>
<accession>A0A4Q7PAN4</accession>
<evidence type="ECO:0000256" key="6">
    <source>
        <dbReference type="SAM" id="Phobius"/>
    </source>
</evidence>
<feature type="transmembrane region" description="Helical" evidence="6">
    <location>
        <begin position="425"/>
        <end position="444"/>
    </location>
</feature>
<feature type="transmembrane region" description="Helical" evidence="6">
    <location>
        <begin position="118"/>
        <end position="142"/>
    </location>
</feature>
<evidence type="ECO:0000256" key="3">
    <source>
        <dbReference type="ARBA" id="ARBA00022692"/>
    </source>
</evidence>
<dbReference type="InterPro" id="IPR002797">
    <property type="entry name" value="Polysacc_synth"/>
</dbReference>
<keyword evidence="2" id="KW-1003">Cell membrane</keyword>
<feature type="transmembrane region" description="Helical" evidence="6">
    <location>
        <begin position="178"/>
        <end position="198"/>
    </location>
</feature>
<evidence type="ECO:0000313" key="8">
    <source>
        <dbReference type="Proteomes" id="UP000292209"/>
    </source>
</evidence>
<sequence length="492" mass="56108">MRIIAKQSILTTISSYLGVLIGYFNVLWLLPYALDPGQLGLFRTVQDLALILVPFAQLGLGNGITRFYPKVKDYQFSFFTMSLLLSLAGAVVVALLFLLFRDYLVLAFAANSPEVIDFFGVVILLMLFSVLNSILDAFCRSFLEIAVPTFFREVLLRILVSVIVLFYFLEWIQFGQLIWSLAWIYLLTLIGMMLYMMRMGIFQLSFNFKIFPEGFRKEFLQYSLITLLGTTGSLLIMKIDSLMVASMLGLDANAIYSIGFAIAIVIEMPRRAISQVVMPVVAEHFASNESEKIDRLYKQVAVHQLLICFLLFLGIWANINNLYHFIPNREVYEIGKWVVFWIGLAKIIDILFSINGEIIVYSRYYFFNITATLIMSVLVIGLNLWLIPIYGIEGAAIASFIAMGLYNLTKYFYVKIRLGLDPFTWDVLKTVVLGIVVFVVQHYLLKDMQSGILDLIVRSLLITSIYIGGVFGFKIAEKSQKELIEKIKRLRP</sequence>
<organism evidence="7 8">
    <name type="scientific">Cecembia calidifontis</name>
    <dbReference type="NCBI Taxonomy" id="1187080"/>
    <lineage>
        <taxon>Bacteria</taxon>
        <taxon>Pseudomonadati</taxon>
        <taxon>Bacteroidota</taxon>
        <taxon>Cytophagia</taxon>
        <taxon>Cytophagales</taxon>
        <taxon>Cyclobacteriaceae</taxon>
        <taxon>Cecembia</taxon>
    </lineage>
</organism>
<feature type="transmembrane region" description="Helical" evidence="6">
    <location>
        <begin position="12"/>
        <end position="33"/>
    </location>
</feature>
<dbReference type="RefSeq" id="WP_130276195.1">
    <property type="nucleotide sequence ID" value="NZ_SGXG01000001.1"/>
</dbReference>
<reference evidence="7 8" key="1">
    <citation type="submission" date="2019-02" db="EMBL/GenBank/DDBJ databases">
        <title>Genomic Encyclopedia of Archaeal and Bacterial Type Strains, Phase II (KMG-II): from individual species to whole genera.</title>
        <authorList>
            <person name="Goeker M."/>
        </authorList>
    </citation>
    <scope>NUCLEOTIDE SEQUENCE [LARGE SCALE GENOMIC DNA]</scope>
    <source>
        <strain evidence="7 8">DSM 21411</strain>
    </source>
</reference>
<evidence type="ECO:0000256" key="1">
    <source>
        <dbReference type="ARBA" id="ARBA00004651"/>
    </source>
</evidence>
<feature type="transmembrane region" description="Helical" evidence="6">
    <location>
        <begin position="334"/>
        <end position="352"/>
    </location>
</feature>
<dbReference type="InterPro" id="IPR050833">
    <property type="entry name" value="Poly_Biosynth_Transport"/>
</dbReference>
<dbReference type="PANTHER" id="PTHR30250">
    <property type="entry name" value="PST FAMILY PREDICTED COLANIC ACID TRANSPORTER"/>
    <property type="match status" value="1"/>
</dbReference>
<name>A0A4Q7PAN4_9BACT</name>
<feature type="transmembrane region" description="Helical" evidence="6">
    <location>
        <begin position="219"/>
        <end position="237"/>
    </location>
</feature>
<feature type="transmembrane region" description="Helical" evidence="6">
    <location>
        <begin position="364"/>
        <end position="386"/>
    </location>
</feature>
<evidence type="ECO:0000256" key="5">
    <source>
        <dbReference type="ARBA" id="ARBA00023136"/>
    </source>
</evidence>
<evidence type="ECO:0000313" key="7">
    <source>
        <dbReference type="EMBL" id="RZS97333.1"/>
    </source>
</evidence>
<dbReference type="OrthoDB" id="88014at2"/>
<proteinExistence type="predicted"/>
<feature type="transmembrane region" description="Helical" evidence="6">
    <location>
        <begin position="456"/>
        <end position="476"/>
    </location>
</feature>
<feature type="transmembrane region" description="Helical" evidence="6">
    <location>
        <begin position="300"/>
        <end position="319"/>
    </location>
</feature>
<keyword evidence="3 6" id="KW-0812">Transmembrane</keyword>
<dbReference type="Pfam" id="PF01943">
    <property type="entry name" value="Polysacc_synt"/>
    <property type="match status" value="1"/>
</dbReference>
<feature type="transmembrane region" description="Helical" evidence="6">
    <location>
        <begin position="243"/>
        <end position="266"/>
    </location>
</feature>
<dbReference type="GO" id="GO:0005886">
    <property type="term" value="C:plasma membrane"/>
    <property type="evidence" value="ECO:0007669"/>
    <property type="project" value="UniProtKB-SubCell"/>
</dbReference>
<comment type="caution">
    <text evidence="7">The sequence shown here is derived from an EMBL/GenBank/DDBJ whole genome shotgun (WGS) entry which is preliminary data.</text>
</comment>
<feature type="transmembrane region" description="Helical" evidence="6">
    <location>
        <begin position="154"/>
        <end position="172"/>
    </location>
</feature>
<dbReference type="PANTHER" id="PTHR30250:SF11">
    <property type="entry name" value="O-ANTIGEN TRANSPORTER-RELATED"/>
    <property type="match status" value="1"/>
</dbReference>
<feature type="transmembrane region" description="Helical" evidence="6">
    <location>
        <begin position="392"/>
        <end position="413"/>
    </location>
</feature>
<keyword evidence="4 6" id="KW-1133">Transmembrane helix</keyword>
<protein>
    <submittedName>
        <fullName evidence="7">O-antigen/teichoic acid export membrane protein</fullName>
    </submittedName>
</protein>
<keyword evidence="8" id="KW-1185">Reference proteome</keyword>
<dbReference type="Proteomes" id="UP000292209">
    <property type="component" value="Unassembled WGS sequence"/>
</dbReference>
<feature type="transmembrane region" description="Helical" evidence="6">
    <location>
        <begin position="45"/>
        <end position="64"/>
    </location>
</feature>
<evidence type="ECO:0000256" key="4">
    <source>
        <dbReference type="ARBA" id="ARBA00022989"/>
    </source>
</evidence>
<comment type="subcellular location">
    <subcellularLocation>
        <location evidence="1">Cell membrane</location>
        <topology evidence="1">Multi-pass membrane protein</topology>
    </subcellularLocation>
</comment>
<dbReference type="EMBL" id="SGXG01000001">
    <property type="protein sequence ID" value="RZS97333.1"/>
    <property type="molecule type" value="Genomic_DNA"/>
</dbReference>